<dbReference type="InterPro" id="IPR032828">
    <property type="entry name" value="PolyA_RNA-bd"/>
</dbReference>
<dbReference type="Gene3D" id="1.10.3090.10">
    <property type="entry name" value="cca-adding enzyme, domain 2"/>
    <property type="match status" value="1"/>
</dbReference>
<comment type="caution">
    <text evidence="11">The sequence shown here is derived from an EMBL/GenBank/DDBJ whole genome shotgun (WGS) entry which is preliminary data.</text>
</comment>
<dbReference type="InterPro" id="IPR002646">
    <property type="entry name" value="PolA_pol_head_dom"/>
</dbReference>
<proteinExistence type="inferred from homology"/>
<dbReference type="Pfam" id="PF12627">
    <property type="entry name" value="PolyA_pol_RNAbd"/>
    <property type="match status" value="1"/>
</dbReference>
<dbReference type="SUPFAM" id="SSF81891">
    <property type="entry name" value="Poly A polymerase C-terminal region-like"/>
    <property type="match status" value="1"/>
</dbReference>
<dbReference type="CDD" id="cd05398">
    <property type="entry name" value="NT_ClassII-CCAase"/>
    <property type="match status" value="1"/>
</dbReference>
<dbReference type="Pfam" id="PF01743">
    <property type="entry name" value="PolyA_pol"/>
    <property type="match status" value="1"/>
</dbReference>
<keyword evidence="3" id="KW-0819">tRNA processing</keyword>
<evidence type="ECO:0000313" key="11">
    <source>
        <dbReference type="EMBL" id="NGM49524.1"/>
    </source>
</evidence>
<keyword evidence="6" id="KW-0547">Nucleotide-binding</keyword>
<comment type="cofactor">
    <cofactor evidence="1">
        <name>Mg(2+)</name>
        <dbReference type="ChEBI" id="CHEBI:18420"/>
    </cofactor>
</comment>
<dbReference type="SUPFAM" id="SSF81301">
    <property type="entry name" value="Nucleotidyltransferase"/>
    <property type="match status" value="1"/>
</dbReference>
<gene>
    <name evidence="11" type="ORF">G5B46_07890</name>
</gene>
<dbReference type="PANTHER" id="PTHR46173">
    <property type="entry name" value="CCA TRNA NUCLEOTIDYLTRANSFERASE 1, MITOCHONDRIAL"/>
    <property type="match status" value="1"/>
</dbReference>
<evidence type="ECO:0000256" key="6">
    <source>
        <dbReference type="ARBA" id="ARBA00022741"/>
    </source>
</evidence>
<evidence type="ECO:0000256" key="7">
    <source>
        <dbReference type="ARBA" id="ARBA00022842"/>
    </source>
</evidence>
<keyword evidence="8" id="KW-0694">RNA-binding</keyword>
<dbReference type="GO" id="GO:0000049">
    <property type="term" value="F:tRNA binding"/>
    <property type="evidence" value="ECO:0007669"/>
    <property type="project" value="TreeGrafter"/>
</dbReference>
<sequence length="417" mass="46130">METQTIGQPPWMAWPETRAVIAALEAKGRPGCARFVGGCVRNTLMNKPVDDIDIATILTPDQVIEALGEAGLKAIPTGVDHGTVTAVSGKIPFEITTLRRDVSTDGRRAVVAFTHAWEEDAQRRDFRFNALYVDGEGRLYDPTGHGVQDARDGKVVFVGEPMTRIREDYLRILRFFRFQAWYGKGEPDQKALAACKALKGLVSGRAAERTQKEILKLLAAEDPRPALRLMAATGVLSAILPFVKSLARLDGLVAIETEQLFENDVELRLAALIPDDGVLARELAERLRLSNALKERLIEAVGTSPRIVSWMSPREARRAVYALSLRTFTDRVKLAWAGSTRPATTSQWRALLALAENWDPPTFPLTGAEVMRAGVPKGPLVGEVMREVEIWWIDQDFIEDKLSVIERLKAVVQGMAV</sequence>
<dbReference type="EMBL" id="JAAKGT010000002">
    <property type="protein sequence ID" value="NGM49524.1"/>
    <property type="molecule type" value="Genomic_DNA"/>
</dbReference>
<feature type="domain" description="tRNA nucleotidyltransferase/poly(A) polymerase RNA and SrmB- binding" evidence="10">
    <location>
        <begin position="188"/>
        <end position="244"/>
    </location>
</feature>
<evidence type="ECO:0000256" key="1">
    <source>
        <dbReference type="ARBA" id="ARBA00001946"/>
    </source>
</evidence>
<evidence type="ECO:0000256" key="4">
    <source>
        <dbReference type="ARBA" id="ARBA00022695"/>
    </source>
</evidence>
<dbReference type="InterPro" id="IPR043519">
    <property type="entry name" value="NT_sf"/>
</dbReference>
<evidence type="ECO:0000256" key="8">
    <source>
        <dbReference type="RuleBase" id="RU003953"/>
    </source>
</evidence>
<keyword evidence="5" id="KW-0479">Metal-binding</keyword>
<dbReference type="PANTHER" id="PTHR46173:SF1">
    <property type="entry name" value="CCA TRNA NUCLEOTIDYLTRANSFERASE 1, MITOCHONDRIAL"/>
    <property type="match status" value="1"/>
</dbReference>
<reference evidence="11" key="1">
    <citation type="submission" date="2020-02" db="EMBL/GenBank/DDBJ databases">
        <authorList>
            <person name="Gao J."/>
            <person name="Sun J."/>
        </authorList>
    </citation>
    <scope>NUCLEOTIDE SEQUENCE</scope>
    <source>
        <strain evidence="11">602-2</strain>
    </source>
</reference>
<feature type="domain" description="Poly A polymerase head" evidence="9">
    <location>
        <begin position="33"/>
        <end position="155"/>
    </location>
</feature>
<name>A0A6G4QW19_9CAUL</name>
<evidence type="ECO:0000259" key="9">
    <source>
        <dbReference type="Pfam" id="PF01743"/>
    </source>
</evidence>
<dbReference type="GO" id="GO:0046872">
    <property type="term" value="F:metal ion binding"/>
    <property type="evidence" value="ECO:0007669"/>
    <property type="project" value="UniProtKB-KW"/>
</dbReference>
<dbReference type="InterPro" id="IPR050264">
    <property type="entry name" value="Bact_CCA-adding_enz_type3_sf"/>
</dbReference>
<evidence type="ECO:0000256" key="5">
    <source>
        <dbReference type="ARBA" id="ARBA00022723"/>
    </source>
</evidence>
<dbReference type="RefSeq" id="WP_165257486.1">
    <property type="nucleotide sequence ID" value="NZ_JAAKGT010000002.1"/>
</dbReference>
<keyword evidence="2 8" id="KW-0808">Transferase</keyword>
<accession>A0A6G4QW19</accession>
<dbReference type="AlphaFoldDB" id="A0A6G4QW19"/>
<dbReference type="GO" id="GO:0016779">
    <property type="term" value="F:nucleotidyltransferase activity"/>
    <property type="evidence" value="ECO:0007669"/>
    <property type="project" value="UniProtKB-KW"/>
</dbReference>
<dbReference type="Gene3D" id="3.30.460.10">
    <property type="entry name" value="Beta Polymerase, domain 2"/>
    <property type="match status" value="1"/>
</dbReference>
<comment type="similarity">
    <text evidence="8">Belongs to the tRNA nucleotidyltransferase/poly(A) polymerase family.</text>
</comment>
<keyword evidence="4" id="KW-0548">Nucleotidyltransferase</keyword>
<organism evidence="11">
    <name type="scientific">Caulobacter sp. 602-2</name>
    <dbReference type="NCBI Taxonomy" id="2710887"/>
    <lineage>
        <taxon>Bacteria</taxon>
        <taxon>Pseudomonadati</taxon>
        <taxon>Pseudomonadota</taxon>
        <taxon>Alphaproteobacteria</taxon>
        <taxon>Caulobacterales</taxon>
        <taxon>Caulobacteraceae</taxon>
        <taxon>Caulobacter</taxon>
    </lineage>
</organism>
<evidence type="ECO:0000256" key="3">
    <source>
        <dbReference type="ARBA" id="ARBA00022694"/>
    </source>
</evidence>
<keyword evidence="7" id="KW-0460">Magnesium</keyword>
<protein>
    <submittedName>
        <fullName evidence="11">CCA tRNA nucleotidyltransferase</fullName>
    </submittedName>
</protein>
<evidence type="ECO:0000259" key="10">
    <source>
        <dbReference type="Pfam" id="PF12627"/>
    </source>
</evidence>
<dbReference type="GO" id="GO:0000166">
    <property type="term" value="F:nucleotide binding"/>
    <property type="evidence" value="ECO:0007669"/>
    <property type="project" value="UniProtKB-KW"/>
</dbReference>
<dbReference type="GO" id="GO:0008033">
    <property type="term" value="P:tRNA processing"/>
    <property type="evidence" value="ECO:0007669"/>
    <property type="project" value="UniProtKB-KW"/>
</dbReference>
<evidence type="ECO:0000256" key="2">
    <source>
        <dbReference type="ARBA" id="ARBA00022679"/>
    </source>
</evidence>